<evidence type="ECO:0000256" key="1">
    <source>
        <dbReference type="SAM" id="Phobius"/>
    </source>
</evidence>
<dbReference type="Proteomes" id="UP000823912">
    <property type="component" value="Unassembled WGS sequence"/>
</dbReference>
<dbReference type="EMBL" id="DVHM01000019">
    <property type="protein sequence ID" value="HIR69862.1"/>
    <property type="molecule type" value="Genomic_DNA"/>
</dbReference>
<keyword evidence="1" id="KW-0812">Transmembrane</keyword>
<gene>
    <name evidence="2" type="ORF">IAA55_01115</name>
</gene>
<keyword evidence="1" id="KW-1133">Transmembrane helix</keyword>
<accession>A0A9D1E7M7</accession>
<sequence>MYMNRRKWEQLVLSGVVALIAAVGIFFGILCLFHIDVMDCDPAKTACVFAALSGSIWCTLLFRKY</sequence>
<keyword evidence="1" id="KW-0472">Membrane</keyword>
<name>A0A9D1E7M7_9FIRM</name>
<organism evidence="2 3">
    <name type="scientific">Candidatus Pullilachnospira gallistercoris</name>
    <dbReference type="NCBI Taxonomy" id="2840911"/>
    <lineage>
        <taxon>Bacteria</taxon>
        <taxon>Bacillati</taxon>
        <taxon>Bacillota</taxon>
        <taxon>Clostridia</taxon>
        <taxon>Lachnospirales</taxon>
        <taxon>Lachnospiraceae</taxon>
        <taxon>Lachnospiraceae incertae sedis</taxon>
        <taxon>Candidatus Pullilachnospira</taxon>
    </lineage>
</organism>
<feature type="transmembrane region" description="Helical" evidence="1">
    <location>
        <begin position="43"/>
        <end position="62"/>
    </location>
</feature>
<reference evidence="2" key="2">
    <citation type="journal article" date="2021" name="PeerJ">
        <title>Extensive microbial diversity within the chicken gut microbiome revealed by metagenomics and culture.</title>
        <authorList>
            <person name="Gilroy R."/>
            <person name="Ravi A."/>
            <person name="Getino M."/>
            <person name="Pursley I."/>
            <person name="Horton D.L."/>
            <person name="Alikhan N.F."/>
            <person name="Baker D."/>
            <person name="Gharbi K."/>
            <person name="Hall N."/>
            <person name="Watson M."/>
            <person name="Adriaenssens E.M."/>
            <person name="Foster-Nyarko E."/>
            <person name="Jarju S."/>
            <person name="Secka A."/>
            <person name="Antonio M."/>
            <person name="Oren A."/>
            <person name="Chaudhuri R.R."/>
            <person name="La Ragione R."/>
            <person name="Hildebrand F."/>
            <person name="Pallen M.J."/>
        </authorList>
    </citation>
    <scope>NUCLEOTIDE SEQUENCE</scope>
    <source>
        <strain evidence="2">ChiSjej5B23-6657</strain>
    </source>
</reference>
<feature type="transmembrane region" description="Helical" evidence="1">
    <location>
        <begin position="12"/>
        <end position="37"/>
    </location>
</feature>
<reference evidence="2" key="1">
    <citation type="submission" date="2020-10" db="EMBL/GenBank/DDBJ databases">
        <authorList>
            <person name="Gilroy R."/>
        </authorList>
    </citation>
    <scope>NUCLEOTIDE SEQUENCE</scope>
    <source>
        <strain evidence="2">ChiSjej5B23-6657</strain>
    </source>
</reference>
<evidence type="ECO:0000313" key="2">
    <source>
        <dbReference type="EMBL" id="HIR69862.1"/>
    </source>
</evidence>
<proteinExistence type="predicted"/>
<evidence type="ECO:0000313" key="3">
    <source>
        <dbReference type="Proteomes" id="UP000823912"/>
    </source>
</evidence>
<dbReference type="AlphaFoldDB" id="A0A9D1E7M7"/>
<protein>
    <submittedName>
        <fullName evidence="2">Uncharacterized protein</fullName>
    </submittedName>
</protein>
<comment type="caution">
    <text evidence="2">The sequence shown here is derived from an EMBL/GenBank/DDBJ whole genome shotgun (WGS) entry which is preliminary data.</text>
</comment>